<dbReference type="Proteomes" id="UP000717634">
    <property type="component" value="Unassembled WGS sequence"/>
</dbReference>
<dbReference type="PANTHER" id="PTHR40459:SF1">
    <property type="entry name" value="CONSERVED HYPOTHETICAL ALANINE AND LEUCINE RICH PROTEIN"/>
    <property type="match status" value="1"/>
</dbReference>
<name>A0ABX1HI99_9BACT</name>
<dbReference type="RefSeq" id="WP_168673557.1">
    <property type="nucleotide sequence ID" value="NZ_JAAVTK010000007.1"/>
</dbReference>
<evidence type="ECO:0000313" key="4">
    <source>
        <dbReference type="Proteomes" id="UP000717634"/>
    </source>
</evidence>
<dbReference type="InterPro" id="IPR037108">
    <property type="entry name" value="TM1727-like_C_sf"/>
</dbReference>
<accession>A0ABX1HI99</accession>
<dbReference type="Gene3D" id="1.10.1040.20">
    <property type="entry name" value="ProC-like, C-terminal domain"/>
    <property type="match status" value="1"/>
</dbReference>
<dbReference type="InterPro" id="IPR036291">
    <property type="entry name" value="NAD(P)-bd_dom_sf"/>
</dbReference>
<comment type="caution">
    <text evidence="3">The sequence shown here is derived from an EMBL/GenBank/DDBJ whole genome shotgun (WGS) entry which is preliminary data.</text>
</comment>
<dbReference type="Pfam" id="PF10727">
    <property type="entry name" value="Rossmann-like"/>
    <property type="match status" value="1"/>
</dbReference>
<organism evidence="3 4">
    <name type="scientific">Hymenobacter artigasi</name>
    <dbReference type="NCBI Taxonomy" id="2719616"/>
    <lineage>
        <taxon>Bacteria</taxon>
        <taxon>Pseudomonadati</taxon>
        <taxon>Bacteroidota</taxon>
        <taxon>Cytophagia</taxon>
        <taxon>Cytophagales</taxon>
        <taxon>Hymenobacteraceae</taxon>
        <taxon>Hymenobacter</taxon>
    </lineage>
</organism>
<evidence type="ECO:0000259" key="2">
    <source>
        <dbReference type="Pfam" id="PF10728"/>
    </source>
</evidence>
<gene>
    <name evidence="3" type="ORF">HBN54_002536</name>
</gene>
<dbReference type="EMBL" id="JAAVTK010000007">
    <property type="protein sequence ID" value="NKI89937.1"/>
    <property type="molecule type" value="Genomic_DNA"/>
</dbReference>
<dbReference type="Gene3D" id="3.40.50.720">
    <property type="entry name" value="NAD(P)-binding Rossmann-like Domain"/>
    <property type="match status" value="1"/>
</dbReference>
<feature type="domain" description="DUF2520" evidence="2">
    <location>
        <begin position="135"/>
        <end position="259"/>
    </location>
</feature>
<dbReference type="SUPFAM" id="SSF48179">
    <property type="entry name" value="6-phosphogluconate dehydrogenase C-terminal domain-like"/>
    <property type="match status" value="1"/>
</dbReference>
<dbReference type="InterPro" id="IPR008927">
    <property type="entry name" value="6-PGluconate_DH-like_C_sf"/>
</dbReference>
<evidence type="ECO:0000313" key="3">
    <source>
        <dbReference type="EMBL" id="NKI89937.1"/>
    </source>
</evidence>
<sequence>MIINRPDSLRIGLFGAGRVASQLAPALIAAGHQLAFVWSRTATAAEALAATLPGTPALTTLAPPLPPADVYLLAVPDAAVAPLLAGTTWPSGALVAHLAGALPLSVFEVQPAVRGGVFYPLQTFSPGRAIDWPTVPLCIEAADARAEATLLALAGSLSRHVRQLDSAQRLKLHVAAVFANNFTNHLLGIADALLAEAALPAELLAPLVRETVAKALANPPFGVQTGPAVRHDSPTLAAHHAALAAHPAWQALYAQLTASIQAQL</sequence>
<dbReference type="Pfam" id="PF10728">
    <property type="entry name" value="DUF2520"/>
    <property type="match status" value="1"/>
</dbReference>
<reference evidence="3 4" key="1">
    <citation type="submission" date="2020-03" db="EMBL/GenBank/DDBJ databases">
        <title>Genomic Encyclopedia of Type Strains, Phase IV (KMG-V): Genome sequencing to study the core and pangenomes of soil and plant-associated prokaryotes.</title>
        <authorList>
            <person name="Whitman W."/>
        </authorList>
    </citation>
    <scope>NUCLEOTIDE SEQUENCE [LARGE SCALE GENOMIC DNA]</scope>
    <source>
        <strain evidence="3 4">1B</strain>
    </source>
</reference>
<dbReference type="InterPro" id="IPR018931">
    <property type="entry name" value="DUF2520"/>
</dbReference>
<proteinExistence type="predicted"/>
<evidence type="ECO:0000259" key="1">
    <source>
        <dbReference type="Pfam" id="PF10727"/>
    </source>
</evidence>
<keyword evidence="4" id="KW-1185">Reference proteome</keyword>
<dbReference type="SUPFAM" id="SSF51735">
    <property type="entry name" value="NAD(P)-binding Rossmann-fold domains"/>
    <property type="match status" value="1"/>
</dbReference>
<protein>
    <submittedName>
        <fullName evidence="3">Short-subunit dehydrogenase-like oxidoreductase (DUF2520 family)</fullName>
    </submittedName>
</protein>
<dbReference type="InterPro" id="IPR019665">
    <property type="entry name" value="OxRdtase/DH_put_Rossmann_dom"/>
</dbReference>
<feature type="domain" description="Putative oxidoreductase/dehydrogenase Rossmann-like" evidence="1">
    <location>
        <begin position="5"/>
        <end position="107"/>
    </location>
</feature>
<dbReference type="PANTHER" id="PTHR40459">
    <property type="entry name" value="CONSERVED HYPOTHETICAL ALANINE AND LEUCINE RICH PROTEIN"/>
    <property type="match status" value="1"/>
</dbReference>